<evidence type="ECO:0000259" key="2">
    <source>
        <dbReference type="Pfam" id="PF02719"/>
    </source>
</evidence>
<dbReference type="Proteomes" id="UP000538666">
    <property type="component" value="Unassembled WGS sequence"/>
</dbReference>
<sequence length="369" mass="40743">MMQQDQPKQWESILAMIPAPSVPMPLPENIAGKTILITGAGGSIGSTLAHEISEHQPRRVILFDASEQSLYRIDRDLRAPHNAVLGSVCDQSLLDELLERYRPEIVFHTAAFKHVPLMELNPFAAAQNNILGTFTLVKSAIRHRVQQLVVVSTDKAVEPASIMGASKRIAELIVLAMQSDATRLKAVRLGNVLGSQGSVLPLFQSQIDRGEPLTVTHPRASRYFLTMQHAAQLLLLALGDEFSTGILVPMLRDPIRIEEIARRMLANVKNSHLSAVTFTGLRPGDKLTEKLIAEDEAFLADSESPLRMIASPTVHREELVHALSDLKQAVQDRNLPQLLRIVSQLVPAYRPSEVIQANLQEYATGRIGR</sequence>
<dbReference type="Pfam" id="PF02719">
    <property type="entry name" value="Polysacc_synt_2"/>
    <property type="match status" value="1"/>
</dbReference>
<dbReference type="OrthoDB" id="9803111at2"/>
<gene>
    <name evidence="3" type="ORF">HNQ77_002780</name>
</gene>
<evidence type="ECO:0000256" key="1">
    <source>
        <dbReference type="ARBA" id="ARBA00007430"/>
    </source>
</evidence>
<dbReference type="PANTHER" id="PTHR43318:SF1">
    <property type="entry name" value="POLYSACCHARIDE BIOSYNTHESIS PROTEIN EPSC-RELATED"/>
    <property type="match status" value="1"/>
</dbReference>
<dbReference type="PANTHER" id="PTHR43318">
    <property type="entry name" value="UDP-N-ACETYLGLUCOSAMINE 4,6-DEHYDRATASE"/>
    <property type="match status" value="1"/>
</dbReference>
<dbReference type="AlphaFoldDB" id="A0A841K3I9"/>
<proteinExistence type="inferred from homology"/>
<dbReference type="EMBL" id="JACHEK010000005">
    <property type="protein sequence ID" value="MBB6144824.1"/>
    <property type="molecule type" value="Genomic_DNA"/>
</dbReference>
<keyword evidence="4" id="KW-1185">Reference proteome</keyword>
<evidence type="ECO:0000313" key="4">
    <source>
        <dbReference type="Proteomes" id="UP000538666"/>
    </source>
</evidence>
<dbReference type="InterPro" id="IPR051203">
    <property type="entry name" value="Polysaccharide_Synthase-Rel"/>
</dbReference>
<evidence type="ECO:0000313" key="3">
    <source>
        <dbReference type="EMBL" id="MBB6144824.1"/>
    </source>
</evidence>
<dbReference type="Gene3D" id="3.40.50.720">
    <property type="entry name" value="NAD(P)-binding Rossmann-like Domain"/>
    <property type="match status" value="1"/>
</dbReference>
<feature type="domain" description="Polysaccharide biosynthesis protein CapD-like" evidence="2">
    <location>
        <begin position="35"/>
        <end position="298"/>
    </location>
</feature>
<dbReference type="InterPro" id="IPR036291">
    <property type="entry name" value="NAD(P)-bd_dom_sf"/>
</dbReference>
<name>A0A841K3I9_9BACT</name>
<protein>
    <submittedName>
        <fullName evidence="3">FlaA1/EpsC-like NDP-sugar epimerase</fullName>
    </submittedName>
</protein>
<accession>A0A841K3I9</accession>
<organism evidence="3 4">
    <name type="scientific">Silvibacterium bohemicum</name>
    <dbReference type="NCBI Taxonomy" id="1577686"/>
    <lineage>
        <taxon>Bacteria</taxon>
        <taxon>Pseudomonadati</taxon>
        <taxon>Acidobacteriota</taxon>
        <taxon>Terriglobia</taxon>
        <taxon>Terriglobales</taxon>
        <taxon>Acidobacteriaceae</taxon>
        <taxon>Silvibacterium</taxon>
    </lineage>
</organism>
<dbReference type="SUPFAM" id="SSF51735">
    <property type="entry name" value="NAD(P)-binding Rossmann-fold domains"/>
    <property type="match status" value="1"/>
</dbReference>
<dbReference type="InterPro" id="IPR003869">
    <property type="entry name" value="Polysac_CapD-like"/>
</dbReference>
<dbReference type="RefSeq" id="WP_050059614.1">
    <property type="nucleotide sequence ID" value="NZ_JACHEK010000005.1"/>
</dbReference>
<comment type="similarity">
    <text evidence="1">Belongs to the polysaccharide synthase family.</text>
</comment>
<reference evidence="3 4" key="1">
    <citation type="submission" date="2020-08" db="EMBL/GenBank/DDBJ databases">
        <title>Genomic Encyclopedia of Type Strains, Phase IV (KMG-IV): sequencing the most valuable type-strain genomes for metagenomic binning, comparative biology and taxonomic classification.</title>
        <authorList>
            <person name="Goeker M."/>
        </authorList>
    </citation>
    <scope>NUCLEOTIDE SEQUENCE [LARGE SCALE GENOMIC DNA]</scope>
    <source>
        <strain evidence="3 4">DSM 103733</strain>
    </source>
</reference>
<comment type="caution">
    <text evidence="3">The sequence shown here is derived from an EMBL/GenBank/DDBJ whole genome shotgun (WGS) entry which is preliminary data.</text>
</comment>